<name>A0AAW1VW46_RUBAR</name>
<evidence type="ECO:0000313" key="1">
    <source>
        <dbReference type="EMBL" id="KAK9912241.1"/>
    </source>
</evidence>
<gene>
    <name evidence="1" type="ORF">M0R45_036112</name>
</gene>
<comment type="caution">
    <text evidence="1">The sequence shown here is derived from an EMBL/GenBank/DDBJ whole genome shotgun (WGS) entry which is preliminary data.</text>
</comment>
<keyword evidence="2" id="KW-1185">Reference proteome</keyword>
<protein>
    <submittedName>
        <fullName evidence="1">Uncharacterized protein</fullName>
    </submittedName>
</protein>
<accession>A0AAW1VW46</accession>
<organism evidence="1 2">
    <name type="scientific">Rubus argutus</name>
    <name type="common">Southern blackberry</name>
    <dbReference type="NCBI Taxonomy" id="59490"/>
    <lineage>
        <taxon>Eukaryota</taxon>
        <taxon>Viridiplantae</taxon>
        <taxon>Streptophyta</taxon>
        <taxon>Embryophyta</taxon>
        <taxon>Tracheophyta</taxon>
        <taxon>Spermatophyta</taxon>
        <taxon>Magnoliopsida</taxon>
        <taxon>eudicotyledons</taxon>
        <taxon>Gunneridae</taxon>
        <taxon>Pentapetalae</taxon>
        <taxon>rosids</taxon>
        <taxon>fabids</taxon>
        <taxon>Rosales</taxon>
        <taxon>Rosaceae</taxon>
        <taxon>Rosoideae</taxon>
        <taxon>Rosoideae incertae sedis</taxon>
        <taxon>Rubus</taxon>
    </lineage>
</organism>
<sequence>MLSAPSPCSFHLVDAVSVPSPAMGFLHRRRPCSASPSTRIQHQFQPPIDQAFAVFLEPRPGACPLHNHLGPRLYLL</sequence>
<dbReference type="AlphaFoldDB" id="A0AAW1VW46"/>
<evidence type="ECO:0000313" key="2">
    <source>
        <dbReference type="Proteomes" id="UP001457282"/>
    </source>
</evidence>
<dbReference type="EMBL" id="JBEDUW010000007">
    <property type="protein sequence ID" value="KAK9912241.1"/>
    <property type="molecule type" value="Genomic_DNA"/>
</dbReference>
<dbReference type="Proteomes" id="UP001457282">
    <property type="component" value="Unassembled WGS sequence"/>
</dbReference>
<proteinExistence type="predicted"/>
<reference evidence="1 2" key="1">
    <citation type="journal article" date="2023" name="G3 (Bethesda)">
        <title>A chromosome-length genome assembly and annotation of blackberry (Rubus argutus, cv. 'Hillquist').</title>
        <authorList>
            <person name="Bruna T."/>
            <person name="Aryal R."/>
            <person name="Dudchenko O."/>
            <person name="Sargent D.J."/>
            <person name="Mead D."/>
            <person name="Buti M."/>
            <person name="Cavallini A."/>
            <person name="Hytonen T."/>
            <person name="Andres J."/>
            <person name="Pham M."/>
            <person name="Weisz D."/>
            <person name="Mascagni F."/>
            <person name="Usai G."/>
            <person name="Natali L."/>
            <person name="Bassil N."/>
            <person name="Fernandez G.E."/>
            <person name="Lomsadze A."/>
            <person name="Armour M."/>
            <person name="Olukolu B."/>
            <person name="Poorten T."/>
            <person name="Britton C."/>
            <person name="Davik J."/>
            <person name="Ashrafi H."/>
            <person name="Aiden E.L."/>
            <person name="Borodovsky M."/>
            <person name="Worthington M."/>
        </authorList>
    </citation>
    <scope>NUCLEOTIDE SEQUENCE [LARGE SCALE GENOMIC DNA]</scope>
    <source>
        <strain evidence="1">PI 553951</strain>
    </source>
</reference>